<dbReference type="GO" id="GO:0005886">
    <property type="term" value="C:plasma membrane"/>
    <property type="evidence" value="ECO:0007669"/>
    <property type="project" value="TreeGrafter"/>
</dbReference>
<feature type="transmembrane region" description="Helical" evidence="6">
    <location>
        <begin position="81"/>
        <end position="111"/>
    </location>
</feature>
<sequence>MFLFILPAKPDFIYIFSKHESKRPKAPSPPLITWKVVQQKLPWGLIFLLGGGFALAEGSKASHMSELIALKLGGLAQLPPFAVLAISCLFASFLTEFSSNVAVANVILPVLAEMSKNAKWHPLYLMMPAALSCSHAFCLPVGTPPNAIAAAPCNMPTKEMVKAGIGVSIIALVVLFIMFPTLGAVIYSLNEFPEWAMN</sequence>
<keyword evidence="3 6" id="KW-0812">Transmembrane</keyword>
<dbReference type="STRING" id="224129.A0A1W4WEQ3"/>
<evidence type="ECO:0000256" key="4">
    <source>
        <dbReference type="ARBA" id="ARBA00022989"/>
    </source>
</evidence>
<comment type="subcellular location">
    <subcellularLocation>
        <location evidence="1">Membrane</location>
        <topology evidence="1">Multi-pass membrane protein</topology>
    </subcellularLocation>
</comment>
<dbReference type="PANTHER" id="PTHR10283">
    <property type="entry name" value="SOLUTE CARRIER FAMILY 13 MEMBER"/>
    <property type="match status" value="1"/>
</dbReference>
<comment type="similarity">
    <text evidence="2">Belongs to the SLC13A/DASS transporter (TC 2.A.47) family. NADC subfamily.</text>
</comment>
<name>A0A1W4WEQ3_AGRPL</name>
<keyword evidence="5 6" id="KW-0472">Membrane</keyword>
<evidence type="ECO:0000313" key="8">
    <source>
        <dbReference type="RefSeq" id="XP_018318480.2"/>
    </source>
</evidence>
<dbReference type="Pfam" id="PF00939">
    <property type="entry name" value="Na_sulph_symp"/>
    <property type="match status" value="1"/>
</dbReference>
<proteinExistence type="inferred from homology"/>
<evidence type="ECO:0000256" key="3">
    <source>
        <dbReference type="ARBA" id="ARBA00022692"/>
    </source>
</evidence>
<dbReference type="RefSeq" id="XP_018318480.2">
    <property type="nucleotide sequence ID" value="XM_018462978.2"/>
</dbReference>
<evidence type="ECO:0000256" key="2">
    <source>
        <dbReference type="ARBA" id="ARBA00006772"/>
    </source>
</evidence>
<dbReference type="OrthoDB" id="6493944at2759"/>
<evidence type="ECO:0000256" key="1">
    <source>
        <dbReference type="ARBA" id="ARBA00004141"/>
    </source>
</evidence>
<dbReference type="GeneID" id="108732280"/>
<dbReference type="GO" id="GO:0015141">
    <property type="term" value="F:succinate transmembrane transporter activity"/>
    <property type="evidence" value="ECO:0007669"/>
    <property type="project" value="TreeGrafter"/>
</dbReference>
<dbReference type="InParanoid" id="A0A1W4WEQ3"/>
<keyword evidence="7" id="KW-1185">Reference proteome</keyword>
<dbReference type="PANTHER" id="PTHR10283:SF82">
    <property type="entry name" value="SOLUTE CARRIER FAMILY 13 MEMBER 2"/>
    <property type="match status" value="1"/>
</dbReference>
<evidence type="ECO:0000256" key="6">
    <source>
        <dbReference type="SAM" id="Phobius"/>
    </source>
</evidence>
<keyword evidence="4 6" id="KW-1133">Transmembrane helix</keyword>
<dbReference type="AlphaFoldDB" id="A0A1W4WEQ3"/>
<evidence type="ECO:0000256" key="5">
    <source>
        <dbReference type="ARBA" id="ARBA00023136"/>
    </source>
</evidence>
<feature type="transmembrane region" description="Helical" evidence="6">
    <location>
        <begin position="163"/>
        <end position="189"/>
    </location>
</feature>
<evidence type="ECO:0000313" key="7">
    <source>
        <dbReference type="Proteomes" id="UP000192223"/>
    </source>
</evidence>
<gene>
    <name evidence="8" type="primary">LOC108732280</name>
</gene>
<feature type="transmembrane region" description="Helical" evidence="6">
    <location>
        <begin position="41"/>
        <end position="61"/>
    </location>
</feature>
<accession>A0A1W4WEQ3</accession>
<dbReference type="KEGG" id="apln:108732280"/>
<reference evidence="8" key="1">
    <citation type="submission" date="2025-08" db="UniProtKB">
        <authorList>
            <consortium name="RefSeq"/>
        </authorList>
    </citation>
    <scope>IDENTIFICATION</scope>
    <source>
        <tissue evidence="8">Entire body</tissue>
    </source>
</reference>
<organism evidence="7 8">
    <name type="scientific">Agrilus planipennis</name>
    <name type="common">Emerald ash borer</name>
    <name type="synonym">Agrilus marcopoli</name>
    <dbReference type="NCBI Taxonomy" id="224129"/>
    <lineage>
        <taxon>Eukaryota</taxon>
        <taxon>Metazoa</taxon>
        <taxon>Ecdysozoa</taxon>
        <taxon>Arthropoda</taxon>
        <taxon>Hexapoda</taxon>
        <taxon>Insecta</taxon>
        <taxon>Pterygota</taxon>
        <taxon>Neoptera</taxon>
        <taxon>Endopterygota</taxon>
        <taxon>Coleoptera</taxon>
        <taxon>Polyphaga</taxon>
        <taxon>Elateriformia</taxon>
        <taxon>Buprestoidea</taxon>
        <taxon>Buprestidae</taxon>
        <taxon>Agrilinae</taxon>
        <taxon>Agrilus</taxon>
    </lineage>
</organism>
<dbReference type="GO" id="GO:0015137">
    <property type="term" value="F:citrate transmembrane transporter activity"/>
    <property type="evidence" value="ECO:0007669"/>
    <property type="project" value="TreeGrafter"/>
</dbReference>
<protein>
    <submittedName>
        <fullName evidence="8">Protein I'm not dead yet</fullName>
    </submittedName>
</protein>
<dbReference type="Proteomes" id="UP000192223">
    <property type="component" value="Unplaced"/>
</dbReference>
<dbReference type="InterPro" id="IPR001898">
    <property type="entry name" value="SLC13A/DASS"/>
</dbReference>